<accession>A0AAU9NZJ4</accession>
<organism evidence="1 2">
    <name type="scientific">Lactuca virosa</name>
    <dbReference type="NCBI Taxonomy" id="75947"/>
    <lineage>
        <taxon>Eukaryota</taxon>
        <taxon>Viridiplantae</taxon>
        <taxon>Streptophyta</taxon>
        <taxon>Embryophyta</taxon>
        <taxon>Tracheophyta</taxon>
        <taxon>Spermatophyta</taxon>
        <taxon>Magnoliopsida</taxon>
        <taxon>eudicotyledons</taxon>
        <taxon>Gunneridae</taxon>
        <taxon>Pentapetalae</taxon>
        <taxon>asterids</taxon>
        <taxon>campanulids</taxon>
        <taxon>Asterales</taxon>
        <taxon>Asteraceae</taxon>
        <taxon>Cichorioideae</taxon>
        <taxon>Cichorieae</taxon>
        <taxon>Lactucinae</taxon>
        <taxon>Lactuca</taxon>
    </lineage>
</organism>
<dbReference type="AlphaFoldDB" id="A0AAU9NZJ4"/>
<protein>
    <submittedName>
        <fullName evidence="1">Uncharacterized protein</fullName>
    </submittedName>
</protein>
<dbReference type="Proteomes" id="UP001157418">
    <property type="component" value="Unassembled WGS sequence"/>
</dbReference>
<proteinExistence type="predicted"/>
<keyword evidence="2" id="KW-1185">Reference proteome</keyword>
<evidence type="ECO:0000313" key="1">
    <source>
        <dbReference type="EMBL" id="CAH1443184.1"/>
    </source>
</evidence>
<dbReference type="EMBL" id="CAKMRJ010005412">
    <property type="protein sequence ID" value="CAH1443184.1"/>
    <property type="molecule type" value="Genomic_DNA"/>
</dbReference>
<evidence type="ECO:0000313" key="2">
    <source>
        <dbReference type="Proteomes" id="UP001157418"/>
    </source>
</evidence>
<name>A0AAU9NZJ4_9ASTR</name>
<sequence>MTMVNGLNEEENFTRAEFRYGKKGEVVVDHVNVDMVVVVDFSDVFPIHIIHHHTYTYHEFASARFPRCFESALV</sequence>
<comment type="caution">
    <text evidence="1">The sequence shown here is derived from an EMBL/GenBank/DDBJ whole genome shotgun (WGS) entry which is preliminary data.</text>
</comment>
<reference evidence="1 2" key="1">
    <citation type="submission" date="2022-01" db="EMBL/GenBank/DDBJ databases">
        <authorList>
            <person name="Xiong W."/>
            <person name="Schranz E."/>
        </authorList>
    </citation>
    <scope>NUCLEOTIDE SEQUENCE [LARGE SCALE GENOMIC DNA]</scope>
</reference>
<gene>
    <name evidence="1" type="ORF">LVIROSA_LOCUS29121</name>
</gene>